<organism evidence="4 5">
    <name type="scientific">Byssochlamys spectabilis</name>
    <name type="common">Paecilomyces variotii</name>
    <dbReference type="NCBI Taxonomy" id="264951"/>
    <lineage>
        <taxon>Eukaryota</taxon>
        <taxon>Fungi</taxon>
        <taxon>Dikarya</taxon>
        <taxon>Ascomycota</taxon>
        <taxon>Pezizomycotina</taxon>
        <taxon>Eurotiomycetes</taxon>
        <taxon>Eurotiomycetidae</taxon>
        <taxon>Eurotiales</taxon>
        <taxon>Thermoascaceae</taxon>
        <taxon>Paecilomyces</taxon>
    </lineage>
</organism>
<feature type="domain" description="Isochorismatase-like" evidence="3">
    <location>
        <begin position="9"/>
        <end position="184"/>
    </location>
</feature>
<dbReference type="PANTHER" id="PTHR43540">
    <property type="entry name" value="PEROXYUREIDOACRYLATE/UREIDOACRYLATE AMIDOHYDROLASE-RELATED"/>
    <property type="match status" value="1"/>
</dbReference>
<protein>
    <submittedName>
        <fullName evidence="4">Isochorismatase hydrolase</fullName>
    </submittedName>
</protein>
<dbReference type="CDD" id="cd00431">
    <property type="entry name" value="cysteine_hydrolases"/>
    <property type="match status" value="1"/>
</dbReference>
<evidence type="ECO:0000313" key="4">
    <source>
        <dbReference type="EMBL" id="RWQ93924.1"/>
    </source>
</evidence>
<name>A0A443HQ61_BYSSP</name>
<keyword evidence="5" id="KW-1185">Reference proteome</keyword>
<dbReference type="VEuPathDB" id="FungiDB:C8Q69DRAFT_309950"/>
<gene>
    <name evidence="4" type="ORF">C8Q69DRAFT_309950</name>
</gene>
<evidence type="ECO:0000259" key="3">
    <source>
        <dbReference type="Pfam" id="PF00857"/>
    </source>
</evidence>
<dbReference type="AlphaFoldDB" id="A0A443HQ61"/>
<dbReference type="SUPFAM" id="SSF52499">
    <property type="entry name" value="Isochorismatase-like hydrolases"/>
    <property type="match status" value="1"/>
</dbReference>
<reference evidence="4 5" key="1">
    <citation type="journal article" date="2018" name="Front. Microbiol.">
        <title>Genomic and genetic insights into a cosmopolitan fungus, Paecilomyces variotii (Eurotiales).</title>
        <authorList>
            <person name="Urquhart A.S."/>
            <person name="Mondo S.J."/>
            <person name="Makela M.R."/>
            <person name="Hane J.K."/>
            <person name="Wiebenga A."/>
            <person name="He G."/>
            <person name="Mihaltcheva S."/>
            <person name="Pangilinan J."/>
            <person name="Lipzen A."/>
            <person name="Barry K."/>
            <person name="de Vries R.P."/>
            <person name="Grigoriev I.V."/>
            <person name="Idnurm A."/>
        </authorList>
    </citation>
    <scope>NUCLEOTIDE SEQUENCE [LARGE SCALE GENOMIC DNA]</scope>
    <source>
        <strain evidence="4 5">CBS 101075</strain>
    </source>
</reference>
<dbReference type="Gene3D" id="3.40.50.850">
    <property type="entry name" value="Isochorismatase-like"/>
    <property type="match status" value="1"/>
</dbReference>
<evidence type="ECO:0000256" key="1">
    <source>
        <dbReference type="ARBA" id="ARBA00006336"/>
    </source>
</evidence>
<accession>A0A443HQ61</accession>
<dbReference type="InterPro" id="IPR036380">
    <property type="entry name" value="Isochorismatase-like_sf"/>
</dbReference>
<dbReference type="Pfam" id="PF00857">
    <property type="entry name" value="Isochorismatase"/>
    <property type="match status" value="1"/>
</dbReference>
<comment type="similarity">
    <text evidence="1">Belongs to the isochorismatase family.</text>
</comment>
<sequence length="190" mass="20217">MASAHKGKVLLVLDLQQGIISRFPSSSGFLAQTAKTIDAAREKSIPVIYVTVNFRPGYPEVSSSNKMFAGVLASAGDAFVEGKPAVQIPSEIAPTEKDILVSKRRVSAFSGSDLDVVLRGLGADTLIITGIATSGAVLSTVRHAADQDFSITVLDDLCLDGDEEVHRVLVEKVFPKQGEVMSSESWIKSL</sequence>
<comment type="caution">
    <text evidence="4">The sequence shown here is derived from an EMBL/GenBank/DDBJ whole genome shotgun (WGS) entry which is preliminary data.</text>
</comment>
<evidence type="ECO:0000313" key="5">
    <source>
        <dbReference type="Proteomes" id="UP000283841"/>
    </source>
</evidence>
<proteinExistence type="inferred from homology"/>
<evidence type="ECO:0000256" key="2">
    <source>
        <dbReference type="ARBA" id="ARBA00022801"/>
    </source>
</evidence>
<dbReference type="RefSeq" id="XP_028483569.1">
    <property type="nucleotide sequence ID" value="XM_028627242.1"/>
</dbReference>
<dbReference type="Proteomes" id="UP000283841">
    <property type="component" value="Unassembled WGS sequence"/>
</dbReference>
<dbReference type="GeneID" id="39596519"/>
<keyword evidence="2 4" id="KW-0378">Hydrolase</keyword>
<dbReference type="InterPro" id="IPR050272">
    <property type="entry name" value="Isochorismatase-like_hydrls"/>
</dbReference>
<dbReference type="GO" id="GO:0016787">
    <property type="term" value="F:hydrolase activity"/>
    <property type="evidence" value="ECO:0007669"/>
    <property type="project" value="UniProtKB-KW"/>
</dbReference>
<dbReference type="InterPro" id="IPR000868">
    <property type="entry name" value="Isochorismatase-like_dom"/>
</dbReference>
<dbReference type="PANTHER" id="PTHR43540:SF1">
    <property type="entry name" value="ISOCHORISMATASE HYDROLASE"/>
    <property type="match status" value="1"/>
</dbReference>
<dbReference type="EMBL" id="RCNU01000008">
    <property type="protein sequence ID" value="RWQ93924.1"/>
    <property type="molecule type" value="Genomic_DNA"/>
</dbReference>